<feature type="transmembrane region" description="Helical" evidence="7">
    <location>
        <begin position="245"/>
        <end position="269"/>
    </location>
</feature>
<sequence>MRALRSPKVLTGLVLLFVFALLAFVGPLVAPHSSDWTVDRIHHVPLAPNGTYWLGTDQQQHDVFSMVLNGGRDTLLIAFIAGLVATVLSVVVGVTAGYLGGLVDDLLTALANIFLALPGLIILMVIMKPLPPEDTANPFVIGAVIALTGWAWGARVLRTQTLALRGQDYVESAKVIGERKWRIMLFEIVPNLLPILASSFIFTVIYGIGIFTVLTYLGLVHTTVPSWGLIISQAISQGAVMVGQWWWFVPPAVCIALVGTALALVNFGIDEVINPRLTSARVGRGKGVTFRLGMTPVLRTAPRAVPATTPTPYAPTEEVAK</sequence>
<comment type="similarity">
    <text evidence="7">Belongs to the binding-protein-dependent transport system permease family.</text>
</comment>
<dbReference type="Proteomes" id="UP001596174">
    <property type="component" value="Unassembled WGS sequence"/>
</dbReference>
<accession>A0ABW1G7C4</accession>
<dbReference type="PROSITE" id="PS50928">
    <property type="entry name" value="ABC_TM1"/>
    <property type="match status" value="1"/>
</dbReference>
<name>A0ABW1G7C4_9ACTN</name>
<feature type="transmembrane region" description="Helical" evidence="7">
    <location>
        <begin position="192"/>
        <end position="219"/>
    </location>
</feature>
<dbReference type="InterPro" id="IPR000515">
    <property type="entry name" value="MetI-like"/>
</dbReference>
<reference evidence="10" key="1">
    <citation type="journal article" date="2019" name="Int. J. Syst. Evol. Microbiol.">
        <title>The Global Catalogue of Microorganisms (GCM) 10K type strain sequencing project: providing services to taxonomists for standard genome sequencing and annotation.</title>
        <authorList>
            <consortium name="The Broad Institute Genomics Platform"/>
            <consortium name="The Broad Institute Genome Sequencing Center for Infectious Disease"/>
            <person name="Wu L."/>
            <person name="Ma J."/>
        </authorList>
    </citation>
    <scope>NUCLEOTIDE SEQUENCE [LARGE SCALE GENOMIC DNA]</scope>
    <source>
        <strain evidence="10">JCM 4816</strain>
    </source>
</reference>
<feature type="transmembrane region" description="Helical" evidence="7">
    <location>
        <begin position="12"/>
        <end position="30"/>
    </location>
</feature>
<keyword evidence="10" id="KW-1185">Reference proteome</keyword>
<keyword evidence="3" id="KW-1003">Cell membrane</keyword>
<keyword evidence="2 7" id="KW-0813">Transport</keyword>
<evidence type="ECO:0000313" key="9">
    <source>
        <dbReference type="EMBL" id="MFC5909559.1"/>
    </source>
</evidence>
<dbReference type="InterPro" id="IPR035906">
    <property type="entry name" value="MetI-like_sf"/>
</dbReference>
<evidence type="ECO:0000256" key="5">
    <source>
        <dbReference type="ARBA" id="ARBA00022989"/>
    </source>
</evidence>
<evidence type="ECO:0000256" key="2">
    <source>
        <dbReference type="ARBA" id="ARBA00022448"/>
    </source>
</evidence>
<evidence type="ECO:0000313" key="10">
    <source>
        <dbReference type="Proteomes" id="UP001596174"/>
    </source>
</evidence>
<organism evidence="9 10">
    <name type="scientific">Streptacidiphilus monticola</name>
    <dbReference type="NCBI Taxonomy" id="2161674"/>
    <lineage>
        <taxon>Bacteria</taxon>
        <taxon>Bacillati</taxon>
        <taxon>Actinomycetota</taxon>
        <taxon>Actinomycetes</taxon>
        <taxon>Kitasatosporales</taxon>
        <taxon>Streptomycetaceae</taxon>
        <taxon>Streptacidiphilus</taxon>
    </lineage>
</organism>
<dbReference type="PANTHER" id="PTHR43386">
    <property type="entry name" value="OLIGOPEPTIDE TRANSPORT SYSTEM PERMEASE PROTEIN APPC"/>
    <property type="match status" value="1"/>
</dbReference>
<gene>
    <name evidence="9" type="ORF">ACFP3V_20365</name>
</gene>
<dbReference type="EMBL" id="JBHSQJ010000083">
    <property type="protein sequence ID" value="MFC5909559.1"/>
    <property type="molecule type" value="Genomic_DNA"/>
</dbReference>
<dbReference type="SUPFAM" id="SSF161098">
    <property type="entry name" value="MetI-like"/>
    <property type="match status" value="1"/>
</dbReference>
<dbReference type="CDD" id="cd06261">
    <property type="entry name" value="TM_PBP2"/>
    <property type="match status" value="1"/>
</dbReference>
<dbReference type="Pfam" id="PF00528">
    <property type="entry name" value="BPD_transp_1"/>
    <property type="match status" value="1"/>
</dbReference>
<dbReference type="InterPro" id="IPR050366">
    <property type="entry name" value="BP-dependent_transpt_permease"/>
</dbReference>
<keyword evidence="5 7" id="KW-1133">Transmembrane helix</keyword>
<feature type="domain" description="ABC transmembrane type-1" evidence="8">
    <location>
        <begin position="75"/>
        <end position="266"/>
    </location>
</feature>
<protein>
    <submittedName>
        <fullName evidence="9">ABC transporter permease</fullName>
    </submittedName>
</protein>
<evidence type="ECO:0000259" key="8">
    <source>
        <dbReference type="PROSITE" id="PS50928"/>
    </source>
</evidence>
<keyword evidence="6 7" id="KW-0472">Membrane</keyword>
<dbReference type="PANTHER" id="PTHR43386:SF1">
    <property type="entry name" value="D,D-DIPEPTIDE TRANSPORT SYSTEM PERMEASE PROTEIN DDPC-RELATED"/>
    <property type="match status" value="1"/>
</dbReference>
<feature type="transmembrane region" description="Helical" evidence="7">
    <location>
        <begin position="106"/>
        <end position="127"/>
    </location>
</feature>
<dbReference type="RefSeq" id="WP_380585456.1">
    <property type="nucleotide sequence ID" value="NZ_JBHSQJ010000083.1"/>
</dbReference>
<feature type="transmembrane region" description="Helical" evidence="7">
    <location>
        <begin position="75"/>
        <end position="99"/>
    </location>
</feature>
<evidence type="ECO:0000256" key="3">
    <source>
        <dbReference type="ARBA" id="ARBA00022475"/>
    </source>
</evidence>
<proteinExistence type="inferred from homology"/>
<evidence type="ECO:0000256" key="1">
    <source>
        <dbReference type="ARBA" id="ARBA00004651"/>
    </source>
</evidence>
<dbReference type="Gene3D" id="1.10.3720.10">
    <property type="entry name" value="MetI-like"/>
    <property type="match status" value="1"/>
</dbReference>
<evidence type="ECO:0000256" key="4">
    <source>
        <dbReference type="ARBA" id="ARBA00022692"/>
    </source>
</evidence>
<feature type="transmembrane region" description="Helical" evidence="7">
    <location>
        <begin position="139"/>
        <end position="157"/>
    </location>
</feature>
<comment type="caution">
    <text evidence="9">The sequence shown here is derived from an EMBL/GenBank/DDBJ whole genome shotgun (WGS) entry which is preliminary data.</text>
</comment>
<evidence type="ECO:0000256" key="7">
    <source>
        <dbReference type="RuleBase" id="RU363032"/>
    </source>
</evidence>
<comment type="subcellular location">
    <subcellularLocation>
        <location evidence="1 7">Cell membrane</location>
        <topology evidence="1 7">Multi-pass membrane protein</topology>
    </subcellularLocation>
</comment>
<evidence type="ECO:0000256" key="6">
    <source>
        <dbReference type="ARBA" id="ARBA00023136"/>
    </source>
</evidence>
<keyword evidence="4 7" id="KW-0812">Transmembrane</keyword>